<sequence length="87" mass="8508">MSTVLGTESDRLQGLIATLEADAERLETRGKELTVQAAALAVLPGAPPSCTAALDQQAGNCAAAAASLRVAAAALARHAAAVAVVAG</sequence>
<dbReference type="AlphaFoldDB" id="A0A7W7S981"/>
<comment type="caution">
    <text evidence="2">The sequence shown here is derived from an EMBL/GenBank/DDBJ whole genome shotgun (WGS) entry which is preliminary data.</text>
</comment>
<name>A0A7W7S981_9ACTN</name>
<accession>A0A7W7S981</accession>
<dbReference type="RefSeq" id="WP_184911577.1">
    <property type="nucleotide sequence ID" value="NZ_JACHJR010000001.1"/>
</dbReference>
<organism evidence="2 3">
    <name type="scientific">Kitasatospora gansuensis</name>
    <dbReference type="NCBI Taxonomy" id="258050"/>
    <lineage>
        <taxon>Bacteria</taxon>
        <taxon>Bacillati</taxon>
        <taxon>Actinomycetota</taxon>
        <taxon>Actinomycetes</taxon>
        <taxon>Kitasatosporales</taxon>
        <taxon>Streptomycetaceae</taxon>
        <taxon>Kitasatospora</taxon>
    </lineage>
</organism>
<evidence type="ECO:0000313" key="3">
    <source>
        <dbReference type="Proteomes" id="UP000573327"/>
    </source>
</evidence>
<protein>
    <submittedName>
        <fullName evidence="2">Uncharacterized protein</fullName>
    </submittedName>
</protein>
<evidence type="ECO:0000313" key="2">
    <source>
        <dbReference type="EMBL" id="MBB4945221.1"/>
    </source>
</evidence>
<keyword evidence="1" id="KW-0175">Coiled coil</keyword>
<feature type="coiled-coil region" evidence="1">
    <location>
        <begin position="9"/>
        <end position="36"/>
    </location>
</feature>
<keyword evidence="3" id="KW-1185">Reference proteome</keyword>
<dbReference type="EMBL" id="JACHJR010000001">
    <property type="protein sequence ID" value="MBB4945221.1"/>
    <property type="molecule type" value="Genomic_DNA"/>
</dbReference>
<evidence type="ECO:0000256" key="1">
    <source>
        <dbReference type="SAM" id="Coils"/>
    </source>
</evidence>
<reference evidence="2 3" key="1">
    <citation type="submission" date="2020-08" db="EMBL/GenBank/DDBJ databases">
        <title>Sequencing the genomes of 1000 actinobacteria strains.</title>
        <authorList>
            <person name="Klenk H.-P."/>
        </authorList>
    </citation>
    <scope>NUCLEOTIDE SEQUENCE [LARGE SCALE GENOMIC DNA]</scope>
    <source>
        <strain evidence="2 3">DSM 44786</strain>
    </source>
</reference>
<proteinExistence type="predicted"/>
<dbReference type="Proteomes" id="UP000573327">
    <property type="component" value="Unassembled WGS sequence"/>
</dbReference>
<gene>
    <name evidence="2" type="ORF">F4556_000756</name>
</gene>